<dbReference type="EMBL" id="CALYLK010000136">
    <property type="protein sequence ID" value="CAH8233450.1"/>
    <property type="molecule type" value="Genomic_DNA"/>
</dbReference>
<evidence type="ECO:0000256" key="7">
    <source>
        <dbReference type="SAM" id="MobiDB-lite"/>
    </source>
</evidence>
<evidence type="ECO:0000256" key="1">
    <source>
        <dbReference type="ARBA" id="ARBA00003293"/>
    </source>
</evidence>
<evidence type="ECO:0000256" key="4">
    <source>
        <dbReference type="ARBA" id="ARBA00022722"/>
    </source>
</evidence>
<evidence type="ECO:0000313" key="10">
    <source>
        <dbReference type="Proteomes" id="UP001152658"/>
    </source>
</evidence>
<evidence type="ECO:0000256" key="3">
    <source>
        <dbReference type="ARBA" id="ARBA00022705"/>
    </source>
</evidence>
<keyword evidence="10" id="KW-1185">Reference proteome</keyword>
<dbReference type="Proteomes" id="UP001152658">
    <property type="component" value="Unassembled WGS sequence"/>
</dbReference>
<comment type="caution">
    <text evidence="9">The sequence shown here is derived from an EMBL/GenBank/DDBJ whole genome shotgun (WGS) entry which is preliminary data.</text>
</comment>
<gene>
    <name evidence="9" type="ORF">VAE063_950165</name>
</gene>
<sequence length="981" mass="113734">MTTTYATKKSRRNHGKVLNQSERLISWYQDVDIDELRALEMSEYQQEQANQAFLEWSRGKDAPAKPIHIAQHASFSKEPENLSVIERKLYEANKQDFEWYRTYFADLPEYLTKYFANRYLSILKEKGNREANTFLREKMHPAQARVRLVLTQYSQLPTTHKITLLSEENDIEQSDFQPPQQKQMGFDFDRIEQNAKPAKERILAELERDELKDMAFKLSCIIGKKMQILTQQHKQETEEEVDEALIIVYTLLAQFVSSLGIKPPRKYKKQTAMSASTDTLKMMDEKWILNRLKRIRKIMREHLAIAMGQVSKRASAYCSWDCLREHKEQKEKNWEFIKNGMLFEEETGEEAELMGMVLKSISNPAILRHELMARCRGYEDIGNLLNLQGMFLTLTAPGKYHNGYQNGGFISHWNGASPKQTQDYLNNVWQRIRAKLAREEIRWFGLRGAEPHHDGTPHWHLLLWVRPQDALRVSDIFIRYAVKAEAMELFSKAELYYPVNCQAKNYVIAYQEKIEKASCFKVPTKLYAKHYPCALADLRPEVEIPEQVKVATMQNQVTSLNINYKARCDVKFIDPSQGTATGYIAKYIAKNIDGYAMDDHLADETKFFNAKTGKEEGKSVKDMAKNVCAWKSRWAIRQFQFFGGAPVTTYRELRRYANLDKSSFMDYLTQLSRDEMLEIYKEMERKPNKKFVGPPIPDFLLTDRKRFDAKRLFVMLSENYQPSLENQNGSAVAAMEAADKGDFQGYIMGQGGPFVAHKDLTVKNVYLELPFASPHGETVRKLEGFDASGVMVKTRVKNWTITKKPTTKTRIEKEYEVFKPTENPNTWKISRKRISQQETDQAEAGALALSGGSAASRSSVNNCTRPQSEQVNSDHDIELSPLVEYEITRLINEHDLAESFRQNLLKGRWLRVTKEKSVKLHIGDGERRPDQIVYRNEFKPDLSWLGEEAEPEPEVIQLTEEDDYPQPNLSHFEYVEDWPLA</sequence>
<name>A0ABM9FR69_9VIBR</name>
<accession>A0ABM9FR69</accession>
<feature type="domain" description="Replication gene A protein-like" evidence="8">
    <location>
        <begin position="210"/>
        <end position="505"/>
    </location>
</feature>
<feature type="region of interest" description="Disordered" evidence="7">
    <location>
        <begin position="840"/>
        <end position="874"/>
    </location>
</feature>
<evidence type="ECO:0000313" key="9">
    <source>
        <dbReference type="EMBL" id="CAH8233450.1"/>
    </source>
</evidence>
<evidence type="ECO:0000256" key="2">
    <source>
        <dbReference type="ARBA" id="ARBA00009260"/>
    </source>
</evidence>
<dbReference type="InterPro" id="IPR008766">
    <property type="entry name" value="Replication_gene_A-like"/>
</dbReference>
<keyword evidence="6" id="KW-0378">Hydrolase</keyword>
<keyword evidence="4" id="KW-0540">Nuclease</keyword>
<keyword evidence="5" id="KW-0255">Endonuclease</keyword>
<comment type="similarity">
    <text evidence="2">Belongs to the phage GPA family.</text>
</comment>
<keyword evidence="3" id="KW-0235">DNA replication</keyword>
<feature type="compositionally biased region" description="Polar residues" evidence="7">
    <location>
        <begin position="860"/>
        <end position="871"/>
    </location>
</feature>
<evidence type="ECO:0000256" key="6">
    <source>
        <dbReference type="ARBA" id="ARBA00022801"/>
    </source>
</evidence>
<evidence type="ECO:0000256" key="5">
    <source>
        <dbReference type="ARBA" id="ARBA00022759"/>
    </source>
</evidence>
<organism evidence="9 10">
    <name type="scientific">Vibrio aestuarianus</name>
    <dbReference type="NCBI Taxonomy" id="28171"/>
    <lineage>
        <taxon>Bacteria</taxon>
        <taxon>Pseudomonadati</taxon>
        <taxon>Pseudomonadota</taxon>
        <taxon>Gammaproteobacteria</taxon>
        <taxon>Vibrionales</taxon>
        <taxon>Vibrionaceae</taxon>
        <taxon>Vibrio</taxon>
    </lineage>
</organism>
<comment type="function">
    <text evidence="1">Possible endonuclease which induces a single-strand cut and initiates DNA replication.</text>
</comment>
<feature type="domain" description="Replication gene A protein-like" evidence="8">
    <location>
        <begin position="559"/>
        <end position="595"/>
    </location>
</feature>
<feature type="compositionally biased region" description="Low complexity" evidence="7">
    <location>
        <begin position="844"/>
        <end position="859"/>
    </location>
</feature>
<protein>
    <submittedName>
        <fullName evidence="9">Phage protein</fullName>
    </submittedName>
</protein>
<evidence type="ECO:0000259" key="8">
    <source>
        <dbReference type="Pfam" id="PF05840"/>
    </source>
</evidence>
<proteinExistence type="inferred from homology"/>
<reference evidence="9" key="1">
    <citation type="submission" date="2022-06" db="EMBL/GenBank/DDBJ databases">
        <authorList>
            <person name="Goudenege D."/>
            <person name="Le Roux F."/>
        </authorList>
    </citation>
    <scope>NUCLEOTIDE SEQUENCE</scope>
    <source>
        <strain evidence="9">12-063</strain>
    </source>
</reference>
<dbReference type="Pfam" id="PF05840">
    <property type="entry name" value="Phage_GPA"/>
    <property type="match status" value="2"/>
</dbReference>